<dbReference type="OrthoDB" id="10030313at2759"/>
<gene>
    <name evidence="8" type="ORF">BCV72DRAFT_302109</name>
</gene>
<organism evidence="8">
    <name type="scientific">Rhizopus microsporus var. microsporus</name>
    <dbReference type="NCBI Taxonomy" id="86635"/>
    <lineage>
        <taxon>Eukaryota</taxon>
        <taxon>Fungi</taxon>
        <taxon>Fungi incertae sedis</taxon>
        <taxon>Mucoromycota</taxon>
        <taxon>Mucoromycotina</taxon>
        <taxon>Mucoromycetes</taxon>
        <taxon>Mucorales</taxon>
        <taxon>Mucorineae</taxon>
        <taxon>Rhizopodaceae</taxon>
        <taxon>Rhizopus</taxon>
    </lineage>
</organism>
<evidence type="ECO:0000256" key="4">
    <source>
        <dbReference type="ARBA" id="ARBA00022490"/>
    </source>
</evidence>
<dbReference type="InterPro" id="IPR019050">
    <property type="entry name" value="FDF_dom"/>
</dbReference>
<evidence type="ECO:0000259" key="7">
    <source>
        <dbReference type="PROSITE" id="PS51512"/>
    </source>
</evidence>
<proteinExistence type="inferred from homology"/>
<dbReference type="Gene3D" id="3.40.50.10260">
    <property type="entry name" value="YjeF N-terminal domain"/>
    <property type="match status" value="1"/>
</dbReference>
<dbReference type="AlphaFoldDB" id="A0A1X0RDQ5"/>
<feature type="compositionally biased region" description="Basic residues" evidence="5">
    <location>
        <begin position="85"/>
        <end position="95"/>
    </location>
</feature>
<evidence type="ECO:0000256" key="5">
    <source>
        <dbReference type="SAM" id="MobiDB-lite"/>
    </source>
</evidence>
<reference evidence="8" key="1">
    <citation type="journal article" date="2016" name="Proc. Natl. Acad. Sci. U.S.A.">
        <title>Lipid metabolic changes in an early divergent fungus govern the establishment of a mutualistic symbiosis with endobacteria.</title>
        <authorList>
            <person name="Lastovetsky O.A."/>
            <person name="Gaspar M.L."/>
            <person name="Mondo S.J."/>
            <person name="LaButti K.M."/>
            <person name="Sandor L."/>
            <person name="Grigoriev I.V."/>
            <person name="Henry S.A."/>
            <person name="Pawlowska T.E."/>
        </authorList>
    </citation>
    <scope>NUCLEOTIDE SEQUENCE [LARGE SCALE GENOMIC DNA]</scope>
    <source>
        <strain evidence="8">ATCC 52814</strain>
    </source>
</reference>
<dbReference type="GO" id="GO:0003729">
    <property type="term" value="F:mRNA binding"/>
    <property type="evidence" value="ECO:0007669"/>
    <property type="project" value="TreeGrafter"/>
</dbReference>
<dbReference type="Pfam" id="PF03853">
    <property type="entry name" value="YjeF_N"/>
    <property type="match status" value="1"/>
</dbReference>
<protein>
    <recommendedName>
        <fullName evidence="3">Enhancer of mRNA-decapping protein 3</fullName>
    </recommendedName>
</protein>
<evidence type="ECO:0000256" key="1">
    <source>
        <dbReference type="ARBA" id="ARBA00004201"/>
    </source>
</evidence>
<evidence type="ECO:0000313" key="8">
    <source>
        <dbReference type="EMBL" id="ORE10146.1"/>
    </source>
</evidence>
<dbReference type="PROSITE" id="PS51512">
    <property type="entry name" value="DFDF"/>
    <property type="match status" value="1"/>
</dbReference>
<dbReference type="PANTHER" id="PTHR13612">
    <property type="entry name" value="ENHANCER OF MRNA-DECAPPING PROTEIN 3"/>
    <property type="match status" value="1"/>
</dbReference>
<dbReference type="GO" id="GO:0033962">
    <property type="term" value="P:P-body assembly"/>
    <property type="evidence" value="ECO:0007669"/>
    <property type="project" value="TreeGrafter"/>
</dbReference>
<feature type="domain" description="DFDF" evidence="7">
    <location>
        <begin position="108"/>
        <end position="144"/>
    </location>
</feature>
<feature type="domain" description="YjeF N-terminal" evidence="6">
    <location>
        <begin position="208"/>
        <end position="417"/>
    </location>
</feature>
<dbReference type="SMART" id="SM01199">
    <property type="entry name" value="FDF"/>
    <property type="match status" value="1"/>
</dbReference>
<dbReference type="EMBL" id="KV921868">
    <property type="protein sequence ID" value="ORE10146.1"/>
    <property type="molecule type" value="Genomic_DNA"/>
</dbReference>
<accession>A0A1X0RDQ5</accession>
<dbReference type="SUPFAM" id="SSF64153">
    <property type="entry name" value="YjeF N-terminal domain-like"/>
    <property type="match status" value="1"/>
</dbReference>
<evidence type="ECO:0000259" key="6">
    <source>
        <dbReference type="PROSITE" id="PS51385"/>
    </source>
</evidence>
<dbReference type="PANTHER" id="PTHR13612:SF0">
    <property type="entry name" value="ENHANCER OF MRNA-DECAPPING PROTEIN 3"/>
    <property type="match status" value="1"/>
</dbReference>
<dbReference type="GO" id="GO:0000932">
    <property type="term" value="C:P-body"/>
    <property type="evidence" value="ECO:0007669"/>
    <property type="project" value="UniProtKB-SubCell"/>
</dbReference>
<dbReference type="Pfam" id="PF09532">
    <property type="entry name" value="FDF"/>
    <property type="match status" value="1"/>
</dbReference>
<sequence>MAEAFLGLKATILLHNGAKIEGTISDVDPNTKQITLKDATLHFFGQLPYHTPIHGVYGRDIKDLFAESYPQHEPELITPSLSTSKSKKRKQRQNRKNMNNNKNAQGWADTDVNSFREEEFDFQKHLDKFNKAEIFAEIQDSDKTSKEDLLVTHNRLPQRNLLPTENVLDAPVKPPSPPPSSIRAPAISTALKTATSGTPCPLLSVTELIRIQRKCTAVSPRFEDLAIENSARGAAVLAMRLLRHSHLSSSIVILAGNTRIGAIGLATARLLIDRGYPATICIVCHDRQALCPDVAREEELLHNFGIPVVYDPSRIQGAYDLVMDAILGSENKLMDNIAEFHAWTKAISWANQQPKPIMSIDFPSGVDADTGHPQHAQYFIHPQWTVCLGAPKLGCKSTRTTGALYLVDIGIPRKMWEQAGIDMSNIFWEAETLVNLTYDAT</sequence>
<feature type="region of interest" description="Disordered" evidence="5">
    <location>
        <begin position="75"/>
        <end position="110"/>
    </location>
</feature>
<dbReference type="VEuPathDB" id="FungiDB:BCV72DRAFT_302109"/>
<evidence type="ECO:0000256" key="3">
    <source>
        <dbReference type="ARBA" id="ARBA00015797"/>
    </source>
</evidence>
<comment type="subcellular location">
    <subcellularLocation>
        <location evidence="1">Cytoplasm</location>
        <location evidence="1">P-body</location>
    </subcellularLocation>
</comment>
<dbReference type="InterPro" id="IPR004443">
    <property type="entry name" value="YjeF_N_dom"/>
</dbReference>
<dbReference type="InterPro" id="IPR025762">
    <property type="entry name" value="DFDF"/>
</dbReference>
<dbReference type="Proteomes" id="UP000242414">
    <property type="component" value="Unassembled WGS sequence"/>
</dbReference>
<evidence type="ECO:0000256" key="2">
    <source>
        <dbReference type="ARBA" id="ARBA00006610"/>
    </source>
</evidence>
<name>A0A1X0RDQ5_RHIZD</name>
<dbReference type="PROSITE" id="PS51385">
    <property type="entry name" value="YJEF_N"/>
    <property type="match status" value="1"/>
</dbReference>
<dbReference type="GO" id="GO:0031087">
    <property type="term" value="P:deadenylation-independent decapping of nuclear-transcribed mRNA"/>
    <property type="evidence" value="ECO:0007669"/>
    <property type="project" value="TreeGrafter"/>
</dbReference>
<comment type="similarity">
    <text evidence="2">Belongs to the EDC3 family.</text>
</comment>
<keyword evidence="4" id="KW-0963">Cytoplasm</keyword>
<dbReference type="InterPro" id="IPR036652">
    <property type="entry name" value="YjeF_N_dom_sf"/>
</dbReference>